<dbReference type="AlphaFoldDB" id="A0A7S3V863"/>
<evidence type="ECO:0000313" key="2">
    <source>
        <dbReference type="EMBL" id="CAE0462827.1"/>
    </source>
</evidence>
<dbReference type="EMBL" id="HBIO01009916">
    <property type="protein sequence ID" value="CAE0462827.1"/>
    <property type="molecule type" value="Transcribed_RNA"/>
</dbReference>
<proteinExistence type="predicted"/>
<name>A0A7S3V863_9STRA</name>
<protein>
    <submittedName>
        <fullName evidence="2">Uncharacterized protein</fullName>
    </submittedName>
</protein>
<feature type="chain" id="PRO_5031371243" evidence="1">
    <location>
        <begin position="23"/>
        <end position="191"/>
    </location>
</feature>
<reference evidence="2" key="1">
    <citation type="submission" date="2021-01" db="EMBL/GenBank/DDBJ databases">
        <authorList>
            <person name="Corre E."/>
            <person name="Pelletier E."/>
            <person name="Niang G."/>
            <person name="Scheremetjew M."/>
            <person name="Finn R."/>
            <person name="Kale V."/>
            <person name="Holt S."/>
            <person name="Cochrane G."/>
            <person name="Meng A."/>
            <person name="Brown T."/>
            <person name="Cohen L."/>
        </authorList>
    </citation>
    <scope>NUCLEOTIDE SEQUENCE</scope>
    <source>
        <strain evidence="2">MM31A-1</strain>
    </source>
</reference>
<accession>A0A7S3V863</accession>
<feature type="signal peptide" evidence="1">
    <location>
        <begin position="1"/>
        <end position="22"/>
    </location>
</feature>
<sequence>MNNKKIHAFLFALSAAAFGCDAFTVVGTNSRLLVPVHVPVHVKQSSTTSISAVRFDNHDHNHNHMNAKKNKNKVIDTGTGTGMHSCFSIASLSLATMISLSTMTTTLPAQAYEDYDDVDTVETTIQALKDASGSVDASFKVFESINEIITEGKGVGGSLSAKGVNLERGFVADEDTTIYNPGTYLVSMIYT</sequence>
<gene>
    <name evidence="2" type="ORF">CDEB00056_LOCUS7668</name>
</gene>
<organism evidence="2">
    <name type="scientific">Chaetoceros debilis</name>
    <dbReference type="NCBI Taxonomy" id="122233"/>
    <lineage>
        <taxon>Eukaryota</taxon>
        <taxon>Sar</taxon>
        <taxon>Stramenopiles</taxon>
        <taxon>Ochrophyta</taxon>
        <taxon>Bacillariophyta</taxon>
        <taxon>Coscinodiscophyceae</taxon>
        <taxon>Chaetocerotophycidae</taxon>
        <taxon>Chaetocerotales</taxon>
        <taxon>Chaetocerotaceae</taxon>
        <taxon>Chaetoceros</taxon>
    </lineage>
</organism>
<dbReference type="PROSITE" id="PS51257">
    <property type="entry name" value="PROKAR_LIPOPROTEIN"/>
    <property type="match status" value="1"/>
</dbReference>
<keyword evidence="1" id="KW-0732">Signal</keyword>
<evidence type="ECO:0000256" key="1">
    <source>
        <dbReference type="SAM" id="SignalP"/>
    </source>
</evidence>